<gene>
    <name evidence="1" type="ORF">E2R48_10440</name>
</gene>
<sequence>MFFGDPYKFAIQCDIVSEWNDDYFWINGIFNIYIEGNSVINELYTSELRFTLANITDDILGSMTQTDNINLVDNISSKQRKLLSISSPEMEDNSIFVYFLFSKDNDYIFLEKDGDELNFKYEKGYIMKILLSVLDWKKRSFTKGKN</sequence>
<name>A0AAX2S0A4_HISSO</name>
<accession>A0AAX2S0A4</accession>
<evidence type="ECO:0000313" key="1">
    <source>
        <dbReference type="EMBL" id="TEW26229.1"/>
    </source>
</evidence>
<comment type="caution">
    <text evidence="1">The sequence shown here is derived from an EMBL/GenBank/DDBJ whole genome shotgun (WGS) entry which is preliminary data.</text>
</comment>
<evidence type="ECO:0000313" key="2">
    <source>
        <dbReference type="Proteomes" id="UP000297565"/>
    </source>
</evidence>
<dbReference type="RefSeq" id="WP_012340768.1">
    <property type="nucleotide sequence ID" value="NZ_CP157211.1"/>
</dbReference>
<dbReference type="GeneID" id="31487944"/>
<proteinExistence type="predicted"/>
<dbReference type="AlphaFoldDB" id="A0AAX2S0A4"/>
<dbReference type="EMBL" id="SNRV01000060">
    <property type="protein sequence ID" value="TEW26229.1"/>
    <property type="molecule type" value="Genomic_DNA"/>
</dbReference>
<dbReference type="Pfam" id="PF15593">
    <property type="entry name" value="Imm42"/>
    <property type="match status" value="1"/>
</dbReference>
<dbReference type="Proteomes" id="UP000297565">
    <property type="component" value="Unassembled WGS sequence"/>
</dbReference>
<dbReference type="InterPro" id="IPR028958">
    <property type="entry name" value="Imm42"/>
</dbReference>
<reference evidence="1 2" key="1">
    <citation type="submission" date="2019-03" db="EMBL/GenBank/DDBJ databases">
        <title>Horizontal Gene Transfer Machinery in Histophilus somni.</title>
        <authorList>
            <person name="Mostafa Nazari M."/>
            <person name="Liljebjelke K."/>
        </authorList>
    </citation>
    <scope>NUCLEOTIDE SEQUENCE [LARGE SCALE GENOMIC DNA]</scope>
    <source>
        <strain evidence="1 2">UOC-EPH-KLM-04</strain>
    </source>
</reference>
<organism evidence="1 2">
    <name type="scientific">Histophilus somni</name>
    <name type="common">Haemophilus somnus</name>
    <dbReference type="NCBI Taxonomy" id="731"/>
    <lineage>
        <taxon>Bacteria</taxon>
        <taxon>Pseudomonadati</taxon>
        <taxon>Pseudomonadota</taxon>
        <taxon>Gammaproteobacteria</taxon>
        <taxon>Pasteurellales</taxon>
        <taxon>Pasteurellaceae</taxon>
        <taxon>Histophilus</taxon>
    </lineage>
</organism>
<protein>
    <submittedName>
        <fullName evidence="1">Uncharacterized protein</fullName>
    </submittedName>
</protein>